<feature type="compositionally biased region" description="Basic and acidic residues" evidence="8">
    <location>
        <begin position="9"/>
        <end position="20"/>
    </location>
</feature>
<feature type="transmembrane region" description="Helical" evidence="9">
    <location>
        <begin position="197"/>
        <end position="216"/>
    </location>
</feature>
<dbReference type="EMBL" id="JAHLQT010041777">
    <property type="protein sequence ID" value="KAG7155410.1"/>
    <property type="molecule type" value="Genomic_DNA"/>
</dbReference>
<feature type="compositionally biased region" description="Polar residues" evidence="8">
    <location>
        <begin position="883"/>
        <end position="895"/>
    </location>
</feature>
<feature type="transmembrane region" description="Helical" evidence="9">
    <location>
        <begin position="82"/>
        <end position="101"/>
    </location>
</feature>
<dbReference type="InterPro" id="IPR050549">
    <property type="entry name" value="MFS_Trehalose_Transporter"/>
</dbReference>
<dbReference type="PROSITE" id="PS00217">
    <property type="entry name" value="SUGAR_TRANSPORT_2"/>
    <property type="match status" value="1"/>
</dbReference>
<feature type="transmembrane region" description="Helical" evidence="9">
    <location>
        <begin position="113"/>
        <end position="136"/>
    </location>
</feature>
<dbReference type="InterPro" id="IPR036259">
    <property type="entry name" value="MFS_trans_sf"/>
</dbReference>
<feature type="transmembrane region" description="Helical" evidence="9">
    <location>
        <begin position="376"/>
        <end position="400"/>
    </location>
</feature>
<feature type="region of interest" description="Disordered" evidence="8">
    <location>
        <begin position="473"/>
        <end position="536"/>
    </location>
</feature>
<keyword evidence="12" id="KW-1185">Reference proteome</keyword>
<keyword evidence="2" id="KW-0813">Transport</keyword>
<feature type="region of interest" description="Disordered" evidence="8">
    <location>
        <begin position="794"/>
        <end position="836"/>
    </location>
</feature>
<keyword evidence="4" id="KW-0762">Sugar transport</keyword>
<feature type="compositionally biased region" description="Polar residues" evidence="8">
    <location>
        <begin position="794"/>
        <end position="805"/>
    </location>
</feature>
<gene>
    <name evidence="11" type="primary">Tret1-L23</name>
    <name evidence="11" type="ORF">Hamer_G023696</name>
</gene>
<dbReference type="SUPFAM" id="SSF103473">
    <property type="entry name" value="MFS general substrate transporter"/>
    <property type="match status" value="1"/>
</dbReference>
<feature type="non-terminal residue" evidence="11">
    <location>
        <position position="962"/>
    </location>
</feature>
<dbReference type="AlphaFoldDB" id="A0A8J5JGV9"/>
<feature type="transmembrane region" description="Helical" evidence="9">
    <location>
        <begin position="36"/>
        <end position="62"/>
    </location>
</feature>
<evidence type="ECO:0000256" key="8">
    <source>
        <dbReference type="SAM" id="MobiDB-lite"/>
    </source>
</evidence>
<evidence type="ECO:0000256" key="3">
    <source>
        <dbReference type="ARBA" id="ARBA00022475"/>
    </source>
</evidence>
<comment type="caution">
    <text evidence="11">The sequence shown here is derived from an EMBL/GenBank/DDBJ whole genome shotgun (WGS) entry which is preliminary data.</text>
</comment>
<feature type="compositionally biased region" description="Polar residues" evidence="8">
    <location>
        <begin position="482"/>
        <end position="502"/>
    </location>
</feature>
<dbReference type="PROSITE" id="PS50850">
    <property type="entry name" value="MFS"/>
    <property type="match status" value="1"/>
</dbReference>
<dbReference type="InterPro" id="IPR005829">
    <property type="entry name" value="Sugar_transporter_CS"/>
</dbReference>
<evidence type="ECO:0000256" key="5">
    <source>
        <dbReference type="ARBA" id="ARBA00022692"/>
    </source>
</evidence>
<feature type="transmembrane region" description="Helical" evidence="9">
    <location>
        <begin position="445"/>
        <end position="463"/>
    </location>
</feature>
<evidence type="ECO:0000259" key="10">
    <source>
        <dbReference type="PROSITE" id="PS50850"/>
    </source>
</evidence>
<feature type="compositionally biased region" description="Polar residues" evidence="8">
    <location>
        <begin position="929"/>
        <end position="946"/>
    </location>
</feature>
<feature type="compositionally biased region" description="Basic and acidic residues" evidence="8">
    <location>
        <begin position="512"/>
        <end position="528"/>
    </location>
</feature>
<feature type="region of interest" description="Disordered" evidence="8">
    <location>
        <begin position="582"/>
        <end position="647"/>
    </location>
</feature>
<dbReference type="InterPro" id="IPR005828">
    <property type="entry name" value="MFS_sugar_transport-like"/>
</dbReference>
<dbReference type="InterPro" id="IPR020846">
    <property type="entry name" value="MFS_dom"/>
</dbReference>
<evidence type="ECO:0000256" key="2">
    <source>
        <dbReference type="ARBA" id="ARBA00022448"/>
    </source>
</evidence>
<dbReference type="FunFam" id="1.20.1250.20:FF:000218">
    <property type="entry name" value="facilitated trehalose transporter Tret1"/>
    <property type="match status" value="1"/>
</dbReference>
<evidence type="ECO:0000256" key="9">
    <source>
        <dbReference type="SAM" id="Phobius"/>
    </source>
</evidence>
<feature type="region of interest" description="Disordered" evidence="8">
    <location>
        <begin position="1"/>
        <end position="22"/>
    </location>
</feature>
<feature type="transmembrane region" description="Helical" evidence="9">
    <location>
        <begin position="412"/>
        <end position="433"/>
    </location>
</feature>
<feature type="compositionally biased region" description="Pro residues" evidence="8">
    <location>
        <begin position="906"/>
        <end position="918"/>
    </location>
</feature>
<feature type="compositionally biased region" description="Polar residues" evidence="8">
    <location>
        <begin position="862"/>
        <end position="875"/>
    </location>
</feature>
<feature type="compositionally biased region" description="Polar residues" evidence="8">
    <location>
        <begin position="813"/>
        <end position="836"/>
    </location>
</feature>
<dbReference type="PANTHER" id="PTHR48021:SF1">
    <property type="entry name" value="GH07001P-RELATED"/>
    <property type="match status" value="1"/>
</dbReference>
<keyword evidence="7 9" id="KW-0472">Membrane</keyword>
<feature type="domain" description="Major facilitator superfamily (MFS) profile" evidence="10">
    <location>
        <begin position="36"/>
        <end position="467"/>
    </location>
</feature>
<dbReference type="GO" id="GO:0005886">
    <property type="term" value="C:plasma membrane"/>
    <property type="evidence" value="ECO:0007669"/>
    <property type="project" value="UniProtKB-SubCell"/>
</dbReference>
<evidence type="ECO:0000313" key="12">
    <source>
        <dbReference type="Proteomes" id="UP000747542"/>
    </source>
</evidence>
<comment type="subcellular location">
    <subcellularLocation>
        <location evidence="1">Cell membrane</location>
        <topology evidence="1">Multi-pass membrane protein</topology>
    </subcellularLocation>
</comment>
<evidence type="ECO:0000313" key="11">
    <source>
        <dbReference type="EMBL" id="KAG7155410.1"/>
    </source>
</evidence>
<feature type="transmembrane region" description="Helical" evidence="9">
    <location>
        <begin position="345"/>
        <end position="364"/>
    </location>
</feature>
<evidence type="ECO:0000256" key="4">
    <source>
        <dbReference type="ARBA" id="ARBA00022597"/>
    </source>
</evidence>
<dbReference type="Pfam" id="PF00083">
    <property type="entry name" value="Sugar_tr"/>
    <property type="match status" value="1"/>
</dbReference>
<feature type="region of interest" description="Disordered" evidence="8">
    <location>
        <begin position="862"/>
        <end position="962"/>
    </location>
</feature>
<feature type="compositionally biased region" description="Polar residues" evidence="8">
    <location>
        <begin position="592"/>
        <end position="647"/>
    </location>
</feature>
<keyword evidence="3" id="KW-1003">Cell membrane</keyword>
<dbReference type="GO" id="GO:0022857">
    <property type="term" value="F:transmembrane transporter activity"/>
    <property type="evidence" value="ECO:0007669"/>
    <property type="project" value="InterPro"/>
</dbReference>
<dbReference type="PANTHER" id="PTHR48021">
    <property type="match status" value="1"/>
</dbReference>
<dbReference type="Proteomes" id="UP000747542">
    <property type="component" value="Unassembled WGS sequence"/>
</dbReference>
<sequence>YKALGGSVCRDEDSKQETQGHVESLSRQAAVKSGSLGVLAGVTVAATHLGVGCVFGFSGVTLPQLTQHSAPGDFVMDDFHSALFSSVISIGAAVGSAATAVPQVWLGQRVTLLFALPVALAAWVTLAASPNVWVAIAARAVQGLTVGFIAGPSNNYVAELAHSNLRGLLVGTLNTSEQLGYLLVYAVGSSSLSWRQVALVCGFLTTVLPFLGLLLLPDSPRWLAARHRLLDAHKALIFFRGPHYDSHAELVEITDQLPKKISTKNQFKKMRDPSILTSLLLLSVLFLASHFSGRIVVSVYLVPIFASAEVDVCPYTSAVIIGVVRVLATFLYLGVVERINRKPLFISSFLTCALALAMFGTFFYEQDILDNTNSIKWLPLASVATFCCFNNIGFSVLSLIRSEILPTSVRSTAVTVLYFLFYIGAFVASQTFMSVVGSLGKHGAFWLYCCFNLLMAVVGGLNLPETRRRSLEEITARDPHQPTKSTRNPNQPTKPTRNQHQFTKPARNPHQPTRDPHQPTKPASDHLKSTHFGNSHEQSIRQHIITTTGTPSISTSLYNASMTTVCPLQHVHHQFEFIPDKGKSFQDHLKPTQPSHTHSKSTQPSNIHNKSIQPFNTHNKSIQPSNTHNKSIQPSNIHNKSIQPFNTHNKSIQPAHIHNKSIQPAHIHNKSIQPFHTHNKSIQPAHIHNKSIQPAHIHNKSIQPFHTHNKSIQPSNTHNKSISYPQQVHTTLQYHNKSIQPVHIHNKSIQPVHIHNHTRPYPQQVHTTRSYPQQVHTTLQYPQQVHNPLISTTSPYNPPISTTSPYNPPIPTTSPYNQPISTTSPYNPSIPTTSPYNPSISTTSPYNPPIPTTSPYNPLISTTSPYNPPISTTSPYNPPIPTTSPYNQPISTTSPYNPPISTTSPYNPPIPTTSPYNPPISTTSPYNPPISTTNPYNPPISTTSPYNLPPTANYKSINERDK</sequence>
<name>A0A8J5JGV9_HOMAM</name>
<keyword evidence="6 9" id="KW-1133">Transmembrane helix</keyword>
<accession>A0A8J5JGV9</accession>
<protein>
    <submittedName>
        <fullName evidence="11">Facilitated trehalose transporter Tret1-like 23</fullName>
    </submittedName>
</protein>
<dbReference type="Gene3D" id="1.20.1250.20">
    <property type="entry name" value="MFS general substrate transporter like domains"/>
    <property type="match status" value="1"/>
</dbReference>
<feature type="transmembrane region" description="Helical" evidence="9">
    <location>
        <begin position="275"/>
        <end position="302"/>
    </location>
</feature>
<feature type="transmembrane region" description="Helical" evidence="9">
    <location>
        <begin position="314"/>
        <end position="333"/>
    </location>
</feature>
<keyword evidence="5 9" id="KW-0812">Transmembrane</keyword>
<evidence type="ECO:0000256" key="7">
    <source>
        <dbReference type="ARBA" id="ARBA00023136"/>
    </source>
</evidence>
<evidence type="ECO:0000256" key="6">
    <source>
        <dbReference type="ARBA" id="ARBA00022989"/>
    </source>
</evidence>
<evidence type="ECO:0000256" key="1">
    <source>
        <dbReference type="ARBA" id="ARBA00004651"/>
    </source>
</evidence>
<reference evidence="11" key="1">
    <citation type="journal article" date="2021" name="Sci. Adv.">
        <title>The American lobster genome reveals insights on longevity, neural, and immune adaptations.</title>
        <authorList>
            <person name="Polinski J.M."/>
            <person name="Zimin A.V."/>
            <person name="Clark K.F."/>
            <person name="Kohn A.B."/>
            <person name="Sadowski N."/>
            <person name="Timp W."/>
            <person name="Ptitsyn A."/>
            <person name="Khanna P."/>
            <person name="Romanova D.Y."/>
            <person name="Williams P."/>
            <person name="Greenwood S.J."/>
            <person name="Moroz L.L."/>
            <person name="Walt D.R."/>
            <person name="Bodnar A.G."/>
        </authorList>
    </citation>
    <scope>NUCLEOTIDE SEQUENCE</scope>
    <source>
        <strain evidence="11">GMGI-L3</strain>
    </source>
</reference>
<organism evidence="11 12">
    <name type="scientific">Homarus americanus</name>
    <name type="common">American lobster</name>
    <dbReference type="NCBI Taxonomy" id="6706"/>
    <lineage>
        <taxon>Eukaryota</taxon>
        <taxon>Metazoa</taxon>
        <taxon>Ecdysozoa</taxon>
        <taxon>Arthropoda</taxon>
        <taxon>Crustacea</taxon>
        <taxon>Multicrustacea</taxon>
        <taxon>Malacostraca</taxon>
        <taxon>Eumalacostraca</taxon>
        <taxon>Eucarida</taxon>
        <taxon>Decapoda</taxon>
        <taxon>Pleocyemata</taxon>
        <taxon>Astacidea</taxon>
        <taxon>Nephropoidea</taxon>
        <taxon>Nephropidae</taxon>
        <taxon>Homarus</taxon>
    </lineage>
</organism>
<proteinExistence type="predicted"/>